<dbReference type="InterPro" id="IPR010982">
    <property type="entry name" value="Lambda_DNA-bd_dom_sf"/>
</dbReference>
<accession>A0ABT6NE33</accession>
<proteinExistence type="predicted"/>
<dbReference type="RefSeq" id="WP_281094529.1">
    <property type="nucleotide sequence ID" value="NZ_JARYZI010000006.1"/>
</dbReference>
<evidence type="ECO:0000259" key="1">
    <source>
        <dbReference type="PROSITE" id="PS50943"/>
    </source>
</evidence>
<dbReference type="CDD" id="cd00093">
    <property type="entry name" value="HTH_XRE"/>
    <property type="match status" value="1"/>
</dbReference>
<dbReference type="PROSITE" id="PS50943">
    <property type="entry name" value="HTH_CROC1"/>
    <property type="match status" value="1"/>
</dbReference>
<evidence type="ECO:0000313" key="3">
    <source>
        <dbReference type="Proteomes" id="UP001158045"/>
    </source>
</evidence>
<dbReference type="Pfam" id="PF13274">
    <property type="entry name" value="SocA_Panacea"/>
    <property type="match status" value="1"/>
</dbReference>
<dbReference type="EMBL" id="JARYZI010000006">
    <property type="protein sequence ID" value="MDH8678676.1"/>
    <property type="molecule type" value="Genomic_DNA"/>
</dbReference>
<dbReference type="InterPro" id="IPR001387">
    <property type="entry name" value="Cro/C1-type_HTH"/>
</dbReference>
<organism evidence="2 3">
    <name type="scientific">Fusibacter bizertensis</name>
    <dbReference type="NCBI Taxonomy" id="1488331"/>
    <lineage>
        <taxon>Bacteria</taxon>
        <taxon>Bacillati</taxon>
        <taxon>Bacillota</taxon>
        <taxon>Clostridia</taxon>
        <taxon>Eubacteriales</taxon>
        <taxon>Eubacteriales Family XII. Incertae Sedis</taxon>
        <taxon>Fusibacter</taxon>
    </lineage>
</organism>
<protein>
    <submittedName>
        <fullName evidence="2">DUF4065 domain-containing protein</fullName>
    </submittedName>
</protein>
<gene>
    <name evidence="2" type="ORF">QE109_10985</name>
</gene>
<dbReference type="Gene3D" id="1.10.260.40">
    <property type="entry name" value="lambda repressor-like DNA-binding domains"/>
    <property type="match status" value="1"/>
</dbReference>
<comment type="caution">
    <text evidence="2">The sequence shown here is derived from an EMBL/GenBank/DDBJ whole genome shotgun (WGS) entry which is preliminary data.</text>
</comment>
<keyword evidence="3" id="KW-1185">Reference proteome</keyword>
<dbReference type="InterPro" id="IPR022452">
    <property type="entry name" value="MqsA"/>
</dbReference>
<evidence type="ECO:0000313" key="2">
    <source>
        <dbReference type="EMBL" id="MDH8678676.1"/>
    </source>
</evidence>
<name>A0ABT6NE33_9FIRM</name>
<sequence length="346" mass="40651">MKDTLVESIEMNCPICGDTHIVEKRLRETQALFKGEIFDYEEVYFLCDRADDEENEFVPAKVMDLNLLKVRDSYRISKGLLTSYEIADIRLYYGLTQSEFAAMLGWGEITVTRYESKTIQDETYDSLMRMVRENSMLALEYLDKHAKRFTFKRYSEIRQSVKKRLDVSSSMYLKMQEVKSLYTKFEEASDYNGFKILDIDKLTTVIGYYANEVNHIYKVKMMKLLWYTDALYYKRYGKSMTGLVYEHMTYGALPIGFNEILSAPTIQVVEEMMYEDIGYKIVPTSKVDKSIFTKEELSVLELVVDKFKDYRSKQIVDYMHGEKAYIETSDHELIPFSLAKELKELS</sequence>
<dbReference type="Proteomes" id="UP001158045">
    <property type="component" value="Unassembled WGS sequence"/>
</dbReference>
<dbReference type="NCBIfam" id="TIGR03830">
    <property type="entry name" value="CxxCG_CxxCG_HTH"/>
    <property type="match status" value="1"/>
</dbReference>
<reference evidence="2 3" key="1">
    <citation type="submission" date="2023-04" db="EMBL/GenBank/DDBJ databases">
        <title>Fusibacter bizertensis strain WBS, isolated from littoral bottom sediments of the Arctic seas - biochemical and genomic analysis.</title>
        <authorList>
            <person name="Brioukhanov A.L."/>
        </authorList>
    </citation>
    <scope>NUCLEOTIDE SEQUENCE [LARGE SCALE GENOMIC DNA]</scope>
    <source>
        <strain evidence="2 3">WBS</strain>
    </source>
</reference>
<dbReference type="InterPro" id="IPR025272">
    <property type="entry name" value="SocA_Panacea"/>
</dbReference>
<dbReference type="SUPFAM" id="SSF47413">
    <property type="entry name" value="lambda repressor-like DNA-binding domains"/>
    <property type="match status" value="1"/>
</dbReference>
<feature type="domain" description="HTH cro/C1-type" evidence="1">
    <location>
        <begin position="86"/>
        <end position="116"/>
    </location>
</feature>